<reference evidence="2 3" key="2">
    <citation type="submission" date="2018-11" db="EMBL/GenBank/DDBJ databases">
        <authorList>
            <consortium name="Pathogen Informatics"/>
        </authorList>
    </citation>
    <scope>NUCLEOTIDE SEQUENCE [LARGE SCALE GENOMIC DNA]</scope>
    <source>
        <strain evidence="2 3">Egypt</strain>
    </source>
</reference>
<gene>
    <name evidence="2" type="ORF">ECPE_LOCUS16534</name>
</gene>
<proteinExistence type="predicted"/>
<evidence type="ECO:0000313" key="2">
    <source>
        <dbReference type="EMBL" id="VDP93806.1"/>
    </source>
</evidence>
<sequence>MHFPLCFQVHIQSWRRGVPEPCGILYAPRGKSDLQDHEKSHDKCTKDVCSVNESAVSERIVLGYVQEGGYDYSIGRGAGLGFISLAALIRAATTPGCNSLRDGFSRVLMKNPKSTCRRIAHLSLVTCPNA</sequence>
<dbReference type="AlphaFoldDB" id="A0A183BBE9"/>
<accession>A0A183BBE9</accession>
<dbReference type="Proteomes" id="UP000272942">
    <property type="component" value="Unassembled WGS sequence"/>
</dbReference>
<dbReference type="Pfam" id="PF22770">
    <property type="entry name" value="POP1_C"/>
    <property type="match status" value="1"/>
</dbReference>
<dbReference type="InterPro" id="IPR055079">
    <property type="entry name" value="POP1_C"/>
</dbReference>
<dbReference type="EMBL" id="UZAN01064747">
    <property type="protein sequence ID" value="VDP93806.1"/>
    <property type="molecule type" value="Genomic_DNA"/>
</dbReference>
<dbReference type="OrthoDB" id="442863at2759"/>
<reference evidence="4" key="1">
    <citation type="submission" date="2016-06" db="UniProtKB">
        <authorList>
            <consortium name="WormBaseParasite"/>
        </authorList>
    </citation>
    <scope>IDENTIFICATION</scope>
</reference>
<evidence type="ECO:0000313" key="4">
    <source>
        <dbReference type="WBParaSite" id="ECPE_0001657701-mRNA-1"/>
    </source>
</evidence>
<evidence type="ECO:0000259" key="1">
    <source>
        <dbReference type="Pfam" id="PF22770"/>
    </source>
</evidence>
<evidence type="ECO:0000313" key="3">
    <source>
        <dbReference type="Proteomes" id="UP000272942"/>
    </source>
</evidence>
<keyword evidence="3" id="KW-1185">Reference proteome</keyword>
<protein>
    <submittedName>
        <fullName evidence="4">Enolase_N domain-containing protein</fullName>
    </submittedName>
</protein>
<feature type="domain" description="POP1 C-terminal" evidence="1">
    <location>
        <begin position="35"/>
        <end position="125"/>
    </location>
</feature>
<organism evidence="4">
    <name type="scientific">Echinostoma caproni</name>
    <dbReference type="NCBI Taxonomy" id="27848"/>
    <lineage>
        <taxon>Eukaryota</taxon>
        <taxon>Metazoa</taxon>
        <taxon>Spiralia</taxon>
        <taxon>Lophotrochozoa</taxon>
        <taxon>Platyhelminthes</taxon>
        <taxon>Trematoda</taxon>
        <taxon>Digenea</taxon>
        <taxon>Plagiorchiida</taxon>
        <taxon>Echinostomata</taxon>
        <taxon>Echinostomatoidea</taxon>
        <taxon>Echinostomatidae</taxon>
        <taxon>Echinostoma</taxon>
    </lineage>
</organism>
<dbReference type="WBParaSite" id="ECPE_0001657701-mRNA-1">
    <property type="protein sequence ID" value="ECPE_0001657701-mRNA-1"/>
    <property type="gene ID" value="ECPE_0001657701"/>
</dbReference>
<name>A0A183BBE9_9TREM</name>